<gene>
    <name evidence="6" type="ORF">DMP08_08655</name>
</gene>
<evidence type="ECO:0000313" key="7">
    <source>
        <dbReference type="Proteomes" id="UP000278632"/>
    </source>
</evidence>
<organism evidence="6 7">
    <name type="scientific">Paraeggerthella hongkongensis</name>
    <dbReference type="NCBI Taxonomy" id="230658"/>
    <lineage>
        <taxon>Bacteria</taxon>
        <taxon>Bacillati</taxon>
        <taxon>Actinomycetota</taxon>
        <taxon>Coriobacteriia</taxon>
        <taxon>Eggerthellales</taxon>
        <taxon>Eggerthellaceae</taxon>
        <taxon>Paraeggerthella</taxon>
    </lineage>
</organism>
<dbReference type="OrthoDB" id="9672at2"/>
<comment type="caution">
    <text evidence="6">The sequence shown here is derived from an EMBL/GenBank/DDBJ whole genome shotgun (WGS) entry which is preliminary data.</text>
</comment>
<evidence type="ECO:0000256" key="1">
    <source>
        <dbReference type="ARBA" id="ARBA00022485"/>
    </source>
</evidence>
<keyword evidence="2" id="KW-0479">Metal-binding</keyword>
<evidence type="ECO:0000313" key="6">
    <source>
        <dbReference type="EMBL" id="RNL42560.1"/>
    </source>
</evidence>
<sequence length="374" mass="40765">MAEVADNVQEDRIAHPQRILVLRDFCTRPLGSECDRCARACPHGAISFSAENLPVIDARTCTNCGICLGICDAFTSTRVTMIDLHARVRRIALRGEDVVITCKENIFPGLEPAANVVVLPCLAALSPEFWTLVLAENIPVSIAGDLTYCADCDRAGDFGEMLFTHAIATAEQWTGRKVGYLEAIPEKENLVKDLANPEGVDRRSAFTNLAADVADVASGKRRLRNSDVLQQFYERKERARARARLNLNESRQFNDFAPEGHTKQTMHPKRRMLLEAIDRDSSIAPNIPIVISQTDCSICTNALDCARACPTGARYPDPADGTLALDARYCIGCGLCASACAQGAVQLIEESAEVFLTEEAGCEQASETCGTPQR</sequence>
<dbReference type="PROSITE" id="PS51379">
    <property type="entry name" value="4FE4S_FER_2"/>
    <property type="match status" value="4"/>
</dbReference>
<dbReference type="InterPro" id="IPR050572">
    <property type="entry name" value="Fe-S_Ferredoxin"/>
</dbReference>
<keyword evidence="1" id="KW-0004">4Fe-4S</keyword>
<proteinExistence type="predicted"/>
<evidence type="ECO:0000256" key="4">
    <source>
        <dbReference type="ARBA" id="ARBA00023014"/>
    </source>
</evidence>
<protein>
    <submittedName>
        <fullName evidence="6">4Fe-4S ferredoxin</fullName>
    </submittedName>
</protein>
<keyword evidence="4" id="KW-0411">Iron-sulfur</keyword>
<feature type="domain" description="4Fe-4S ferredoxin-type" evidence="5">
    <location>
        <begin position="287"/>
        <end position="319"/>
    </location>
</feature>
<evidence type="ECO:0000256" key="2">
    <source>
        <dbReference type="ARBA" id="ARBA00022723"/>
    </source>
</evidence>
<keyword evidence="3" id="KW-0408">Iron</keyword>
<dbReference type="PANTHER" id="PTHR43687:SF1">
    <property type="entry name" value="FERREDOXIN III"/>
    <property type="match status" value="1"/>
</dbReference>
<dbReference type="AlphaFoldDB" id="A0A3N0B6N1"/>
<dbReference type="GO" id="GO:0051539">
    <property type="term" value="F:4 iron, 4 sulfur cluster binding"/>
    <property type="evidence" value="ECO:0007669"/>
    <property type="project" value="UniProtKB-KW"/>
</dbReference>
<feature type="domain" description="4Fe-4S ferredoxin-type" evidence="5">
    <location>
        <begin position="17"/>
        <end position="51"/>
    </location>
</feature>
<dbReference type="Proteomes" id="UP000278632">
    <property type="component" value="Unassembled WGS sequence"/>
</dbReference>
<dbReference type="Pfam" id="PF13237">
    <property type="entry name" value="Fer4_10"/>
    <property type="match status" value="1"/>
</dbReference>
<dbReference type="SUPFAM" id="SSF54862">
    <property type="entry name" value="4Fe-4S ferredoxins"/>
    <property type="match status" value="2"/>
</dbReference>
<keyword evidence="7" id="KW-1185">Reference proteome</keyword>
<dbReference type="PANTHER" id="PTHR43687">
    <property type="entry name" value="ADENYLYLSULFATE REDUCTASE, BETA SUBUNIT"/>
    <property type="match status" value="1"/>
</dbReference>
<reference evidence="7" key="1">
    <citation type="submission" date="2018-05" db="EMBL/GenBank/DDBJ databases">
        <title>Genome Sequencing of selected type strains of the family Eggerthellaceae.</title>
        <authorList>
            <person name="Danylec N."/>
            <person name="Stoll D.A."/>
            <person name="Doetsch A."/>
            <person name="Huch M."/>
        </authorList>
    </citation>
    <scope>NUCLEOTIDE SEQUENCE [LARGE SCALE GENOMIC DNA]</scope>
    <source>
        <strain evidence="7">DSM 16106</strain>
    </source>
</reference>
<dbReference type="InterPro" id="IPR017896">
    <property type="entry name" value="4Fe4S_Fe-S-bd"/>
</dbReference>
<feature type="domain" description="4Fe-4S ferredoxin-type" evidence="5">
    <location>
        <begin position="52"/>
        <end position="71"/>
    </location>
</feature>
<dbReference type="EMBL" id="QICD01000017">
    <property type="protein sequence ID" value="RNL42560.1"/>
    <property type="molecule type" value="Genomic_DNA"/>
</dbReference>
<dbReference type="Gene3D" id="3.30.70.20">
    <property type="match status" value="2"/>
</dbReference>
<dbReference type="RefSeq" id="WP_123192517.1">
    <property type="nucleotide sequence ID" value="NZ_QICD01000017.1"/>
</dbReference>
<evidence type="ECO:0000259" key="5">
    <source>
        <dbReference type="PROSITE" id="PS51379"/>
    </source>
</evidence>
<evidence type="ECO:0000256" key="3">
    <source>
        <dbReference type="ARBA" id="ARBA00023004"/>
    </source>
</evidence>
<dbReference type="GO" id="GO:0046872">
    <property type="term" value="F:metal ion binding"/>
    <property type="evidence" value="ECO:0007669"/>
    <property type="project" value="UniProtKB-KW"/>
</dbReference>
<accession>A0A3N0B6N1</accession>
<feature type="domain" description="4Fe-4S ferredoxin-type" evidence="5">
    <location>
        <begin position="321"/>
        <end position="350"/>
    </location>
</feature>
<name>A0A3N0B6N1_9ACTN</name>